<dbReference type="Gene3D" id="1.10.8.10">
    <property type="entry name" value="DNA helicase RuvA subunit, C-terminal domain"/>
    <property type="match status" value="1"/>
</dbReference>
<evidence type="ECO:0000256" key="3">
    <source>
        <dbReference type="ARBA" id="ARBA00022768"/>
    </source>
</evidence>
<dbReference type="SUPFAM" id="SSF46934">
    <property type="entry name" value="UBA-like"/>
    <property type="match status" value="1"/>
</dbReference>
<dbReference type="Gene3D" id="1.10.286.20">
    <property type="match status" value="1"/>
</dbReference>
<dbReference type="PROSITE" id="PS01126">
    <property type="entry name" value="EF_TS_1"/>
    <property type="match status" value="1"/>
</dbReference>
<dbReference type="Gene3D" id="3.30.479.20">
    <property type="entry name" value="Elongation factor Ts, dimerisation domain"/>
    <property type="match status" value="1"/>
</dbReference>
<dbReference type="InterPro" id="IPR036402">
    <property type="entry name" value="EF-Ts_dimer_sf"/>
</dbReference>
<evidence type="ECO:0000313" key="10">
    <source>
        <dbReference type="EMBL" id="CUU08982.1"/>
    </source>
</evidence>
<proteinExistence type="inferred from homology"/>
<dbReference type="InterPro" id="IPR009060">
    <property type="entry name" value="UBA-like_sf"/>
</dbReference>
<dbReference type="STRING" id="1633631.GCA_001442925_02230"/>
<dbReference type="Proteomes" id="UP000182200">
    <property type="component" value="Unassembled WGS sequence"/>
</dbReference>
<evidence type="ECO:0000313" key="12">
    <source>
        <dbReference type="Proteomes" id="UP000182200"/>
    </source>
</evidence>
<feature type="region of interest" description="Involved in Mg(2+) ion dislocation from EF-Tu" evidence="5">
    <location>
        <begin position="81"/>
        <end position="84"/>
    </location>
</feature>
<accession>A0A0P1NXI9</accession>
<dbReference type="EMBL" id="CZVI01000001">
    <property type="protein sequence ID" value="CUS77342.1"/>
    <property type="molecule type" value="Genomic_DNA"/>
</dbReference>
<dbReference type="Proteomes" id="UP000182011">
    <property type="component" value="Unassembled WGS sequence"/>
</dbReference>
<dbReference type="SUPFAM" id="SSF54713">
    <property type="entry name" value="Elongation factor Ts (EF-Ts), dimerisation domain"/>
    <property type="match status" value="1"/>
</dbReference>
<evidence type="ECO:0000256" key="1">
    <source>
        <dbReference type="ARBA" id="ARBA00005532"/>
    </source>
</evidence>
<comment type="similarity">
    <text evidence="1 5 6">Belongs to the EF-Ts family.</text>
</comment>
<comment type="subcellular location">
    <subcellularLocation>
        <location evidence="5 7">Cytoplasm</location>
    </subcellularLocation>
</comment>
<dbReference type="InterPro" id="IPR014039">
    <property type="entry name" value="Transl_elong_EFTs/EF1B_dimer"/>
</dbReference>
<accession>A0A0N7MW29</accession>
<accession>A0A0P1L9K0</accession>
<dbReference type="CDD" id="cd14275">
    <property type="entry name" value="UBA_EF-Ts"/>
    <property type="match status" value="1"/>
</dbReference>
<dbReference type="Pfam" id="PF00889">
    <property type="entry name" value="EF_TS"/>
    <property type="match status" value="1"/>
</dbReference>
<evidence type="ECO:0000256" key="7">
    <source>
        <dbReference type="RuleBase" id="RU000643"/>
    </source>
</evidence>
<dbReference type="EMBL" id="FAOP01000012">
    <property type="protein sequence ID" value="CUU08982.1"/>
    <property type="molecule type" value="Genomic_DNA"/>
</dbReference>
<dbReference type="GO" id="GO:0003746">
    <property type="term" value="F:translation elongation factor activity"/>
    <property type="evidence" value="ECO:0007669"/>
    <property type="project" value="UniProtKB-UniRule"/>
</dbReference>
<dbReference type="FunFam" id="1.10.8.10:FF:000001">
    <property type="entry name" value="Elongation factor Ts"/>
    <property type="match status" value="1"/>
</dbReference>
<accession>A0A0P1MEK0</accession>
<accession>A0A0P1LJN7</accession>
<reference evidence="10 11" key="1">
    <citation type="submission" date="2015-11" db="EMBL/GenBank/DDBJ databases">
        <authorList>
            <person name="Zhang Y."/>
            <person name="Guo Z."/>
        </authorList>
    </citation>
    <scope>NUCLEOTIDE SEQUENCE [LARGE SCALE GENOMIC DNA]</scope>
    <source>
        <strain evidence="10">JGI-4</strain>
    </source>
</reference>
<dbReference type="GO" id="GO:0005737">
    <property type="term" value="C:cytoplasm"/>
    <property type="evidence" value="ECO:0007669"/>
    <property type="project" value="UniProtKB-SubCell"/>
</dbReference>
<dbReference type="AlphaFoldDB" id="A0A0N7MPI0"/>
<reference evidence="9 12" key="2">
    <citation type="submission" date="2015-11" db="EMBL/GenBank/DDBJ databases">
        <authorList>
            <person name="Varghese N."/>
        </authorList>
    </citation>
    <scope>NUCLEOTIDE SEQUENCE [LARGE SCALE GENOMIC DNA]</scope>
    <source>
        <strain evidence="9 12">JGI-8</strain>
    </source>
</reference>
<name>A0A0N7MPI0_9BACT</name>
<keyword evidence="12" id="KW-1185">Reference proteome</keyword>
<keyword evidence="3 5" id="KW-0251">Elongation factor</keyword>
<dbReference type="NCBIfam" id="TIGR00116">
    <property type="entry name" value="tsf"/>
    <property type="match status" value="1"/>
</dbReference>
<evidence type="ECO:0000259" key="8">
    <source>
        <dbReference type="Pfam" id="PF00889"/>
    </source>
</evidence>
<evidence type="ECO:0000256" key="4">
    <source>
        <dbReference type="ARBA" id="ARBA00022917"/>
    </source>
</evidence>
<protein>
    <recommendedName>
        <fullName evidence="2 5">Elongation factor Ts</fullName>
        <shortName evidence="5">EF-Ts</shortName>
    </recommendedName>
</protein>
<gene>
    <name evidence="5" type="primary">tsf</name>
    <name evidence="10" type="ORF">JGI4_02236</name>
    <name evidence="9" type="ORF">JGI8_00112</name>
</gene>
<evidence type="ECO:0000313" key="9">
    <source>
        <dbReference type="EMBL" id="CUS77342.1"/>
    </source>
</evidence>
<organism evidence="10 11">
    <name type="scientific">Candidatus Kryptonium thompsonii</name>
    <dbReference type="NCBI Taxonomy" id="1633631"/>
    <lineage>
        <taxon>Bacteria</taxon>
        <taxon>Pseudomonadati</taxon>
        <taxon>Candidatus Kryptoniota</taxon>
        <taxon>Candidatus Kryptonium</taxon>
    </lineage>
</organism>
<evidence type="ECO:0000256" key="5">
    <source>
        <dbReference type="HAMAP-Rule" id="MF_00050"/>
    </source>
</evidence>
<dbReference type="InterPro" id="IPR018101">
    <property type="entry name" value="Transl_elong_Ts_CS"/>
</dbReference>
<evidence type="ECO:0000256" key="2">
    <source>
        <dbReference type="ARBA" id="ARBA00016956"/>
    </source>
</evidence>
<keyword evidence="5" id="KW-0963">Cytoplasm</keyword>
<dbReference type="InterPro" id="IPR001816">
    <property type="entry name" value="Transl_elong_EFTs/EF1B"/>
</dbReference>
<evidence type="ECO:0000256" key="6">
    <source>
        <dbReference type="RuleBase" id="RU000642"/>
    </source>
</evidence>
<evidence type="ECO:0000313" key="11">
    <source>
        <dbReference type="Proteomes" id="UP000182011"/>
    </source>
</evidence>
<accession>A0A0P1M1T2</accession>
<accession>A0A0S4NFH1</accession>
<comment type="function">
    <text evidence="5 6">Associates with the EF-Tu.GDP complex and induces the exchange of GDP to GTP. It remains bound to the aminoacyl-tRNA.EF-Tu.GTP complex up to the GTP hydrolysis stage on the ribosome.</text>
</comment>
<dbReference type="PROSITE" id="PS01127">
    <property type="entry name" value="EF_TS_2"/>
    <property type="match status" value="1"/>
</dbReference>
<dbReference type="RefSeq" id="WP_047133397.1">
    <property type="nucleotide sequence ID" value="NZ_CZVI01000001.1"/>
</dbReference>
<dbReference type="OrthoDB" id="9808348at2"/>
<feature type="domain" description="Translation elongation factor EFTs/EF1B dimerisation" evidence="8">
    <location>
        <begin position="48"/>
        <end position="197"/>
    </location>
</feature>
<keyword evidence="4 5" id="KW-0648">Protein biosynthesis</keyword>
<dbReference type="HAMAP" id="MF_00050">
    <property type="entry name" value="EF_Ts"/>
    <property type="match status" value="1"/>
</dbReference>
<dbReference type="FunFam" id="1.10.286.20:FF:000001">
    <property type="entry name" value="Elongation factor Ts"/>
    <property type="match status" value="1"/>
</dbReference>
<dbReference type="PANTHER" id="PTHR11741">
    <property type="entry name" value="ELONGATION FACTOR TS"/>
    <property type="match status" value="1"/>
</dbReference>
<dbReference type="PANTHER" id="PTHR11741:SF0">
    <property type="entry name" value="ELONGATION FACTOR TS, MITOCHONDRIAL"/>
    <property type="match status" value="1"/>
</dbReference>
<accession>A0A0N7MPI0</accession>
<sequence>MEITLEQIKALREKTGAGVMDCKKALMETNGDIEKAIEYLRKRGASVLEKHANRETKQGLVEAYIHAGGRVGAIVEINCETDFVARTEEFKQLAHDIAMQITAMNPKVISREQLPEEVVKKEYEIYKAQALAEGKPEDVAEKIAQGKLEKFFEEVCLLDQPFIKDQGKTVRDLIHEAAAKFGENIVIRRFVRYYLGEDVDK</sequence>